<dbReference type="AlphaFoldDB" id="X1HR85"/>
<dbReference type="GO" id="GO:0008652">
    <property type="term" value="P:amino acid biosynthetic process"/>
    <property type="evidence" value="ECO:0007669"/>
    <property type="project" value="UniProtKB-KW"/>
</dbReference>
<keyword evidence="6" id="KW-0456">Lyase</keyword>
<accession>X1HR85</accession>
<name>X1HR85_9ZZZZ</name>
<reference evidence="7" key="1">
    <citation type="journal article" date="2014" name="Front. Microbiol.">
        <title>High frequency of phylogenetically diverse reductive dehalogenase-homologous genes in deep subseafloor sedimentary metagenomes.</title>
        <authorList>
            <person name="Kawai M."/>
            <person name="Futagami T."/>
            <person name="Toyoda A."/>
            <person name="Takaki Y."/>
            <person name="Nishi S."/>
            <person name="Hori S."/>
            <person name="Arai W."/>
            <person name="Tsubouchi T."/>
            <person name="Morono Y."/>
            <person name="Uchiyama I."/>
            <person name="Ito T."/>
            <person name="Fujiyama A."/>
            <person name="Inagaki F."/>
            <person name="Takami H."/>
        </authorList>
    </citation>
    <scope>NUCLEOTIDE SEQUENCE</scope>
    <source>
        <strain evidence="7">Expedition CK06-06</strain>
    </source>
</reference>
<comment type="similarity">
    <text evidence="2">Belongs to the chorismate synthase family.</text>
</comment>
<dbReference type="EC" id="4.2.3.5" evidence="3"/>
<keyword evidence="4" id="KW-0028">Amino-acid biosynthesis</keyword>
<gene>
    <name evidence="7" type="ORF">S03H2_55178</name>
</gene>
<dbReference type="GO" id="GO:0005829">
    <property type="term" value="C:cytosol"/>
    <property type="evidence" value="ECO:0007669"/>
    <property type="project" value="TreeGrafter"/>
</dbReference>
<dbReference type="PROSITE" id="PS00788">
    <property type="entry name" value="CHORISMATE_SYNTHASE_2"/>
    <property type="match status" value="1"/>
</dbReference>
<dbReference type="UniPathway" id="UPA00053">
    <property type="reaction ID" value="UER00090"/>
</dbReference>
<evidence type="ECO:0000313" key="7">
    <source>
        <dbReference type="EMBL" id="GAH72676.1"/>
    </source>
</evidence>
<dbReference type="GO" id="GO:0009423">
    <property type="term" value="P:chorismate biosynthetic process"/>
    <property type="evidence" value="ECO:0007669"/>
    <property type="project" value="UniProtKB-UniPathway"/>
</dbReference>
<evidence type="ECO:0000256" key="3">
    <source>
        <dbReference type="ARBA" id="ARBA00013036"/>
    </source>
</evidence>
<dbReference type="InterPro" id="IPR000453">
    <property type="entry name" value="Chorismate_synth"/>
</dbReference>
<dbReference type="PANTHER" id="PTHR21085:SF0">
    <property type="entry name" value="CHORISMATE SYNTHASE"/>
    <property type="match status" value="1"/>
</dbReference>
<comment type="caution">
    <text evidence="7">The sequence shown here is derived from an EMBL/GenBank/DDBJ whole genome shotgun (WGS) entry which is preliminary data.</text>
</comment>
<evidence type="ECO:0000256" key="6">
    <source>
        <dbReference type="ARBA" id="ARBA00023239"/>
    </source>
</evidence>
<sequence length="141" mass="15584">MDLRRPGQGELTSPRQETDTVEILSGVFQGKTLGAPIALLIHNRDVRSEDYESIKDIFRPGHADFTYQVKYGHRDYRGSGRASGRETAARVAAGAVAQKLLARHRIAALAFVSRIGKVSLQESFNETADKVLSIKEAQAFR</sequence>
<evidence type="ECO:0000256" key="4">
    <source>
        <dbReference type="ARBA" id="ARBA00022605"/>
    </source>
</evidence>
<dbReference type="Gene3D" id="3.60.150.10">
    <property type="entry name" value="Chorismate synthase AroC"/>
    <property type="match status" value="1"/>
</dbReference>
<dbReference type="GO" id="GO:0010181">
    <property type="term" value="F:FMN binding"/>
    <property type="evidence" value="ECO:0007669"/>
    <property type="project" value="TreeGrafter"/>
</dbReference>
<proteinExistence type="inferred from homology"/>
<evidence type="ECO:0000256" key="1">
    <source>
        <dbReference type="ARBA" id="ARBA00005044"/>
    </source>
</evidence>
<dbReference type="EMBL" id="BARU01035230">
    <property type="protein sequence ID" value="GAH72676.1"/>
    <property type="molecule type" value="Genomic_DNA"/>
</dbReference>
<dbReference type="GO" id="GO:0004107">
    <property type="term" value="F:chorismate synthase activity"/>
    <property type="evidence" value="ECO:0007669"/>
    <property type="project" value="UniProtKB-EC"/>
</dbReference>
<dbReference type="InterPro" id="IPR020541">
    <property type="entry name" value="Chorismate_synthase_CS"/>
</dbReference>
<keyword evidence="5" id="KW-0057">Aromatic amino acid biosynthesis</keyword>
<comment type="pathway">
    <text evidence="1">Metabolic intermediate biosynthesis; chorismate biosynthesis; chorismate from D-erythrose 4-phosphate and phosphoenolpyruvate: step 7/7.</text>
</comment>
<evidence type="ECO:0000256" key="5">
    <source>
        <dbReference type="ARBA" id="ARBA00023141"/>
    </source>
</evidence>
<protein>
    <recommendedName>
        <fullName evidence="3">chorismate synthase</fullName>
        <ecNumber evidence="3">4.2.3.5</ecNumber>
    </recommendedName>
</protein>
<dbReference type="InterPro" id="IPR035904">
    <property type="entry name" value="Chorismate_synth_AroC_sf"/>
</dbReference>
<dbReference type="SUPFAM" id="SSF103263">
    <property type="entry name" value="Chorismate synthase, AroC"/>
    <property type="match status" value="1"/>
</dbReference>
<dbReference type="Pfam" id="PF01264">
    <property type="entry name" value="Chorismate_synt"/>
    <property type="match status" value="1"/>
</dbReference>
<dbReference type="PANTHER" id="PTHR21085">
    <property type="entry name" value="CHORISMATE SYNTHASE"/>
    <property type="match status" value="1"/>
</dbReference>
<feature type="non-terminal residue" evidence="7">
    <location>
        <position position="141"/>
    </location>
</feature>
<dbReference type="GO" id="GO:0009073">
    <property type="term" value="P:aromatic amino acid family biosynthetic process"/>
    <property type="evidence" value="ECO:0007669"/>
    <property type="project" value="UniProtKB-KW"/>
</dbReference>
<organism evidence="7">
    <name type="scientific">marine sediment metagenome</name>
    <dbReference type="NCBI Taxonomy" id="412755"/>
    <lineage>
        <taxon>unclassified sequences</taxon>
        <taxon>metagenomes</taxon>
        <taxon>ecological metagenomes</taxon>
    </lineage>
</organism>
<evidence type="ECO:0000256" key="2">
    <source>
        <dbReference type="ARBA" id="ARBA00008014"/>
    </source>
</evidence>